<feature type="region of interest" description="Disordered" evidence="8">
    <location>
        <begin position="181"/>
        <end position="202"/>
    </location>
</feature>
<keyword evidence="11" id="KW-1185">Reference proteome</keyword>
<keyword evidence="6 9" id="KW-0472">Membrane</keyword>
<proteinExistence type="inferred from homology"/>
<evidence type="ECO:0000313" key="11">
    <source>
        <dbReference type="Proteomes" id="UP001253545"/>
    </source>
</evidence>
<comment type="similarity">
    <text evidence="2 7">Belongs to the ExbD/TolR family.</text>
</comment>
<accession>A0ABU2ZS02</accession>
<dbReference type="InterPro" id="IPR003400">
    <property type="entry name" value="ExbD"/>
</dbReference>
<name>A0ABU2ZS02_9ALTE</name>
<feature type="transmembrane region" description="Helical" evidence="9">
    <location>
        <begin position="21"/>
        <end position="43"/>
    </location>
</feature>
<dbReference type="Proteomes" id="UP001253545">
    <property type="component" value="Unassembled WGS sequence"/>
</dbReference>
<dbReference type="RefSeq" id="WP_311368548.1">
    <property type="nucleotide sequence ID" value="NZ_JAVRHX010000002.1"/>
</dbReference>
<keyword evidence="7" id="KW-0653">Protein transport</keyword>
<reference evidence="10 11" key="1">
    <citation type="submission" date="2023-09" db="EMBL/GenBank/DDBJ databases">
        <authorList>
            <person name="Rey-Velasco X."/>
        </authorList>
    </citation>
    <scope>NUCLEOTIDE SEQUENCE [LARGE SCALE GENOMIC DNA]</scope>
    <source>
        <strain evidence="10 11">P117</strain>
    </source>
</reference>
<evidence type="ECO:0000256" key="8">
    <source>
        <dbReference type="SAM" id="MobiDB-lite"/>
    </source>
</evidence>
<organism evidence="10 11">
    <name type="scientific">Glaciecola petra</name>
    <dbReference type="NCBI Taxonomy" id="3075602"/>
    <lineage>
        <taxon>Bacteria</taxon>
        <taxon>Pseudomonadati</taxon>
        <taxon>Pseudomonadota</taxon>
        <taxon>Gammaproteobacteria</taxon>
        <taxon>Alteromonadales</taxon>
        <taxon>Alteromonadaceae</taxon>
        <taxon>Glaciecola</taxon>
    </lineage>
</organism>
<evidence type="ECO:0000256" key="3">
    <source>
        <dbReference type="ARBA" id="ARBA00022475"/>
    </source>
</evidence>
<sequence>MLGRSRKGKKKEDAELDITSFMNLMIVLVPVLLMMMVFSRITVVELNLPTLSNVPAGESLDQQILEVEVSDRGLDIFFPQGYLVKNIPMIPAPIDEDESATSGEGLGSEVVHDYDSLQQNLISIKQTLLANGTEKRDIILLLQEDTDYQTIVSLIDKTRSYKDVVVTSVVDAELFPDVSLSDAPKRVSSNSNKSKSAVGGQQ</sequence>
<evidence type="ECO:0000256" key="6">
    <source>
        <dbReference type="ARBA" id="ARBA00023136"/>
    </source>
</evidence>
<keyword evidence="4 7" id="KW-0812">Transmembrane</keyword>
<evidence type="ECO:0000313" key="10">
    <source>
        <dbReference type="EMBL" id="MDT0595031.1"/>
    </source>
</evidence>
<keyword evidence="3" id="KW-1003">Cell membrane</keyword>
<comment type="caution">
    <text evidence="10">The sequence shown here is derived from an EMBL/GenBank/DDBJ whole genome shotgun (WGS) entry which is preliminary data.</text>
</comment>
<evidence type="ECO:0000256" key="1">
    <source>
        <dbReference type="ARBA" id="ARBA00004162"/>
    </source>
</evidence>
<dbReference type="EMBL" id="JAVRHX010000002">
    <property type="protein sequence ID" value="MDT0595031.1"/>
    <property type="molecule type" value="Genomic_DNA"/>
</dbReference>
<dbReference type="Pfam" id="PF02472">
    <property type="entry name" value="ExbD"/>
    <property type="match status" value="1"/>
</dbReference>
<protein>
    <submittedName>
        <fullName evidence="10">Biopolymer transporter ExbD</fullName>
    </submittedName>
</protein>
<keyword evidence="7" id="KW-0813">Transport</keyword>
<evidence type="ECO:0000256" key="5">
    <source>
        <dbReference type="ARBA" id="ARBA00022989"/>
    </source>
</evidence>
<evidence type="ECO:0000256" key="7">
    <source>
        <dbReference type="RuleBase" id="RU003879"/>
    </source>
</evidence>
<comment type="subcellular location">
    <subcellularLocation>
        <location evidence="1">Cell membrane</location>
        <topology evidence="1">Single-pass membrane protein</topology>
    </subcellularLocation>
    <subcellularLocation>
        <location evidence="7">Cell membrane</location>
        <topology evidence="7">Single-pass type II membrane protein</topology>
    </subcellularLocation>
</comment>
<keyword evidence="5 9" id="KW-1133">Transmembrane helix</keyword>
<evidence type="ECO:0000256" key="4">
    <source>
        <dbReference type="ARBA" id="ARBA00022692"/>
    </source>
</evidence>
<evidence type="ECO:0000256" key="2">
    <source>
        <dbReference type="ARBA" id="ARBA00005811"/>
    </source>
</evidence>
<gene>
    <name evidence="10" type="ORF">RM552_09275</name>
</gene>
<evidence type="ECO:0000256" key="9">
    <source>
        <dbReference type="SAM" id="Phobius"/>
    </source>
</evidence>